<gene>
    <name evidence="1" type="ORF">O181_028349</name>
</gene>
<name>A0A9Q3H3H6_9BASI</name>
<dbReference type="GO" id="GO:0003676">
    <property type="term" value="F:nucleic acid binding"/>
    <property type="evidence" value="ECO:0007669"/>
    <property type="project" value="InterPro"/>
</dbReference>
<keyword evidence="2" id="KW-1185">Reference proteome</keyword>
<proteinExistence type="predicted"/>
<sequence>MIQNLEEIVRRFCAYGLELQDCNGFSHDWCILLPTLELAYKTSIHSSTNQTPSIFEKGYNPRLPQDSLRKDSVEIHPAAASFRGTLDKCRNHALRCIEDSLV</sequence>
<protein>
    <submittedName>
        <fullName evidence="1">Uncharacterized protein</fullName>
    </submittedName>
</protein>
<dbReference type="Gene3D" id="3.30.420.10">
    <property type="entry name" value="Ribonuclease H-like superfamily/Ribonuclease H"/>
    <property type="match status" value="1"/>
</dbReference>
<dbReference type="EMBL" id="AVOT02009699">
    <property type="protein sequence ID" value="MBW0488634.1"/>
    <property type="molecule type" value="Genomic_DNA"/>
</dbReference>
<dbReference type="InterPro" id="IPR036397">
    <property type="entry name" value="RNaseH_sf"/>
</dbReference>
<comment type="caution">
    <text evidence="1">The sequence shown here is derived from an EMBL/GenBank/DDBJ whole genome shotgun (WGS) entry which is preliminary data.</text>
</comment>
<dbReference type="AlphaFoldDB" id="A0A9Q3H3H6"/>
<reference evidence="1" key="1">
    <citation type="submission" date="2021-03" db="EMBL/GenBank/DDBJ databases">
        <title>Draft genome sequence of rust myrtle Austropuccinia psidii MF-1, a brazilian biotype.</title>
        <authorList>
            <person name="Quecine M.C."/>
            <person name="Pachon D.M.R."/>
            <person name="Bonatelli M.L."/>
            <person name="Correr F.H."/>
            <person name="Franceschini L.M."/>
            <person name="Leite T.F."/>
            <person name="Margarido G.R.A."/>
            <person name="Almeida C.A."/>
            <person name="Ferrarezi J.A."/>
            <person name="Labate C.A."/>
        </authorList>
    </citation>
    <scope>NUCLEOTIDE SEQUENCE</scope>
    <source>
        <strain evidence="1">MF-1</strain>
    </source>
</reference>
<dbReference type="OrthoDB" id="2595244at2759"/>
<evidence type="ECO:0000313" key="1">
    <source>
        <dbReference type="EMBL" id="MBW0488634.1"/>
    </source>
</evidence>
<dbReference type="Proteomes" id="UP000765509">
    <property type="component" value="Unassembled WGS sequence"/>
</dbReference>
<evidence type="ECO:0000313" key="2">
    <source>
        <dbReference type="Proteomes" id="UP000765509"/>
    </source>
</evidence>
<organism evidence="1 2">
    <name type="scientific">Austropuccinia psidii MF-1</name>
    <dbReference type="NCBI Taxonomy" id="1389203"/>
    <lineage>
        <taxon>Eukaryota</taxon>
        <taxon>Fungi</taxon>
        <taxon>Dikarya</taxon>
        <taxon>Basidiomycota</taxon>
        <taxon>Pucciniomycotina</taxon>
        <taxon>Pucciniomycetes</taxon>
        <taxon>Pucciniales</taxon>
        <taxon>Sphaerophragmiaceae</taxon>
        <taxon>Austropuccinia</taxon>
    </lineage>
</organism>
<accession>A0A9Q3H3H6</accession>